<dbReference type="KEGG" id="dko:I596_3349"/>
<reference evidence="1 2" key="1">
    <citation type="submission" date="2016-04" db="EMBL/GenBank/DDBJ databases">
        <title>Complete genome sequence of Dokdonella koreensis DS-123T.</title>
        <authorList>
            <person name="Kim J.F."/>
            <person name="Lee H."/>
            <person name="Kwak M.-J."/>
        </authorList>
    </citation>
    <scope>NUCLEOTIDE SEQUENCE [LARGE SCALE GENOMIC DNA]</scope>
    <source>
        <strain evidence="1 2">DS-123</strain>
    </source>
</reference>
<name>A0A160DXA5_9GAMM</name>
<accession>A0A160DXA5</accession>
<gene>
    <name evidence="1" type="ORF">I596_3349</name>
</gene>
<proteinExistence type="predicted"/>
<dbReference type="Proteomes" id="UP000076830">
    <property type="component" value="Chromosome"/>
</dbReference>
<protein>
    <submittedName>
        <fullName evidence="1">Uncharacterized protein</fullName>
    </submittedName>
</protein>
<dbReference type="EMBL" id="CP015249">
    <property type="protein sequence ID" value="ANB19338.1"/>
    <property type="molecule type" value="Genomic_DNA"/>
</dbReference>
<evidence type="ECO:0000313" key="1">
    <source>
        <dbReference type="EMBL" id="ANB19338.1"/>
    </source>
</evidence>
<dbReference type="STRING" id="1300342.I596_3349"/>
<organism evidence="1 2">
    <name type="scientific">Dokdonella koreensis DS-123</name>
    <dbReference type="NCBI Taxonomy" id="1300342"/>
    <lineage>
        <taxon>Bacteria</taxon>
        <taxon>Pseudomonadati</taxon>
        <taxon>Pseudomonadota</taxon>
        <taxon>Gammaproteobacteria</taxon>
        <taxon>Lysobacterales</taxon>
        <taxon>Rhodanobacteraceae</taxon>
        <taxon>Dokdonella</taxon>
    </lineage>
</organism>
<sequence length="192" mass="19865">MRGADHAVIAVAGISPMTRPARELGDPRRGLTAVANAHEGTDIMLHHAFGWIAGLAFAGNVLAQVPDNLDLAFKISIDGRLVGEPRLVVAPGVPAQSAVRGGGGGDYRLDVRADPVAGADPASVVIAATLYDFVDGTWRQVAEPTLQVALDGRPASIRVGDPERNAARYAIEVSATPVPAIPSKANPDDAGR</sequence>
<dbReference type="AlphaFoldDB" id="A0A160DXA5"/>
<dbReference type="RefSeq" id="WP_150132206.1">
    <property type="nucleotide sequence ID" value="NZ_CP015249.1"/>
</dbReference>
<keyword evidence="2" id="KW-1185">Reference proteome</keyword>
<evidence type="ECO:0000313" key="2">
    <source>
        <dbReference type="Proteomes" id="UP000076830"/>
    </source>
</evidence>